<evidence type="ECO:0000313" key="3">
    <source>
        <dbReference type="EMBL" id="GAA3981248.1"/>
    </source>
</evidence>
<dbReference type="EMBL" id="BAABBP010000001">
    <property type="protein sequence ID" value="GAA3981248.1"/>
    <property type="molecule type" value="Genomic_DNA"/>
</dbReference>
<keyword evidence="4" id="KW-1185">Reference proteome</keyword>
<evidence type="ECO:0000256" key="1">
    <source>
        <dbReference type="SAM" id="MobiDB-lite"/>
    </source>
</evidence>
<feature type="chain" id="PRO_5045671210" description="DUF4124 domain-containing protein" evidence="2">
    <location>
        <begin position="38"/>
        <end position="226"/>
    </location>
</feature>
<feature type="signal peptide" evidence="2">
    <location>
        <begin position="1"/>
        <end position="37"/>
    </location>
</feature>
<reference evidence="4" key="1">
    <citation type="journal article" date="2019" name="Int. J. Syst. Evol. Microbiol.">
        <title>The Global Catalogue of Microorganisms (GCM) 10K type strain sequencing project: providing services to taxonomists for standard genome sequencing and annotation.</title>
        <authorList>
            <consortium name="The Broad Institute Genomics Platform"/>
            <consortium name="The Broad Institute Genome Sequencing Center for Infectious Disease"/>
            <person name="Wu L."/>
            <person name="Ma J."/>
        </authorList>
    </citation>
    <scope>NUCLEOTIDE SEQUENCE [LARGE SCALE GENOMIC DNA]</scope>
    <source>
        <strain evidence="4">JCM 17561</strain>
    </source>
</reference>
<feature type="region of interest" description="Disordered" evidence="1">
    <location>
        <begin position="78"/>
        <end position="127"/>
    </location>
</feature>
<gene>
    <name evidence="3" type="ORF">GCM10022279_01090</name>
</gene>
<evidence type="ECO:0000256" key="2">
    <source>
        <dbReference type="SAM" id="SignalP"/>
    </source>
</evidence>
<accession>A0ABP7QEG9</accession>
<proteinExistence type="predicted"/>
<organism evidence="3 4">
    <name type="scientific">Comamonas faecalis</name>
    <dbReference type="NCBI Taxonomy" id="1387849"/>
    <lineage>
        <taxon>Bacteria</taxon>
        <taxon>Pseudomonadati</taxon>
        <taxon>Pseudomonadota</taxon>
        <taxon>Betaproteobacteria</taxon>
        <taxon>Burkholderiales</taxon>
        <taxon>Comamonadaceae</taxon>
        <taxon>Comamonas</taxon>
    </lineage>
</organism>
<feature type="compositionally biased region" description="Low complexity" evidence="1">
    <location>
        <begin position="97"/>
        <end position="111"/>
    </location>
</feature>
<protein>
    <recommendedName>
        <fullName evidence="5">DUF4124 domain-containing protein</fullName>
    </recommendedName>
</protein>
<feature type="region of interest" description="Disordered" evidence="1">
    <location>
        <begin position="186"/>
        <end position="206"/>
    </location>
</feature>
<dbReference type="Proteomes" id="UP001501627">
    <property type="component" value="Unassembled WGS sequence"/>
</dbReference>
<keyword evidence="2" id="KW-0732">Signal</keyword>
<name>A0ABP7QEG9_9BURK</name>
<feature type="compositionally biased region" description="Basic and acidic residues" evidence="1">
    <location>
        <begin position="78"/>
        <end position="96"/>
    </location>
</feature>
<evidence type="ECO:0008006" key="5">
    <source>
        <dbReference type="Google" id="ProtNLM"/>
    </source>
</evidence>
<sequence>MTLPHRLRTHARIRQLACSACAALALAALAWPAAGWAQVVRCTDPATGSVTYTNGRCDAGARGVEIAPPPSAEDIARERQQAAEAEQRKQARRAQEHAAAQAAAQAQAAPAPAQPPDPAQSSACRQARQALAQQLATLDPSLFDTRARLDAAQRQADLACLTPYEQARIASERAADTASTAPVIVVPPPHQRPPHHQRPPRPQPREITHCNVFRCYDSRGNTYPIP</sequence>
<comment type="caution">
    <text evidence="3">The sequence shown here is derived from an EMBL/GenBank/DDBJ whole genome shotgun (WGS) entry which is preliminary data.</text>
</comment>
<dbReference type="RefSeq" id="WP_344867569.1">
    <property type="nucleotide sequence ID" value="NZ_BAABBP010000001.1"/>
</dbReference>
<evidence type="ECO:0000313" key="4">
    <source>
        <dbReference type="Proteomes" id="UP001501627"/>
    </source>
</evidence>